<dbReference type="PROSITE" id="PS50042">
    <property type="entry name" value="CNMP_BINDING_3"/>
    <property type="match status" value="2"/>
</dbReference>
<dbReference type="Gene3D" id="2.60.120.10">
    <property type="entry name" value="Jelly Rolls"/>
    <property type="match status" value="2"/>
</dbReference>
<feature type="domain" description="Cyclic nucleotide-binding" evidence="1">
    <location>
        <begin position="95"/>
        <end position="216"/>
    </location>
</feature>
<dbReference type="AlphaFoldDB" id="A0AAE0FEY0"/>
<dbReference type="CDD" id="cd00038">
    <property type="entry name" value="CAP_ED"/>
    <property type="match status" value="1"/>
</dbReference>
<dbReference type="InterPro" id="IPR014710">
    <property type="entry name" value="RmlC-like_jellyroll"/>
</dbReference>
<proteinExistence type="predicted"/>
<feature type="domain" description="Cyclic nucleotide-binding" evidence="1">
    <location>
        <begin position="277"/>
        <end position="342"/>
    </location>
</feature>
<dbReference type="SUPFAM" id="SSF51206">
    <property type="entry name" value="cAMP-binding domain-like"/>
    <property type="match status" value="2"/>
</dbReference>
<gene>
    <name evidence="2" type="ORF">CYMTET_32356</name>
</gene>
<dbReference type="EMBL" id="LGRX02019411">
    <property type="protein sequence ID" value="KAK3258607.1"/>
    <property type="molecule type" value="Genomic_DNA"/>
</dbReference>
<dbReference type="PANTHER" id="PTHR11635:SF152">
    <property type="entry name" value="CAMP-DEPENDENT PROTEIN KINASE TYPE I REGULATORY SUBUNIT-RELATED"/>
    <property type="match status" value="1"/>
</dbReference>
<evidence type="ECO:0000259" key="1">
    <source>
        <dbReference type="PROSITE" id="PS50042"/>
    </source>
</evidence>
<dbReference type="InterPro" id="IPR050503">
    <property type="entry name" value="cAMP-dep_PK_reg_su-like"/>
</dbReference>
<dbReference type="PRINTS" id="PR00103">
    <property type="entry name" value="CAMPKINASE"/>
</dbReference>
<evidence type="ECO:0000313" key="2">
    <source>
        <dbReference type="EMBL" id="KAK3258607.1"/>
    </source>
</evidence>
<evidence type="ECO:0000313" key="3">
    <source>
        <dbReference type="Proteomes" id="UP001190700"/>
    </source>
</evidence>
<name>A0AAE0FEY0_9CHLO</name>
<dbReference type="GO" id="GO:0005829">
    <property type="term" value="C:cytosol"/>
    <property type="evidence" value="ECO:0007669"/>
    <property type="project" value="TreeGrafter"/>
</dbReference>
<keyword evidence="3" id="KW-1185">Reference proteome</keyword>
<reference evidence="2 3" key="1">
    <citation type="journal article" date="2015" name="Genome Biol. Evol.">
        <title>Comparative Genomics of a Bacterivorous Green Alga Reveals Evolutionary Causalities and Consequences of Phago-Mixotrophic Mode of Nutrition.</title>
        <authorList>
            <person name="Burns J.A."/>
            <person name="Paasch A."/>
            <person name="Narechania A."/>
            <person name="Kim E."/>
        </authorList>
    </citation>
    <scope>NUCLEOTIDE SEQUENCE [LARGE SCALE GENOMIC DNA]</scope>
    <source>
        <strain evidence="2 3">PLY_AMNH</strain>
    </source>
</reference>
<dbReference type="Proteomes" id="UP001190700">
    <property type="component" value="Unassembled WGS sequence"/>
</dbReference>
<protein>
    <recommendedName>
        <fullName evidence="1">Cyclic nucleotide-binding domain-containing protein</fullName>
    </recommendedName>
</protein>
<dbReference type="InterPro" id="IPR018490">
    <property type="entry name" value="cNMP-bd_dom_sf"/>
</dbReference>
<accession>A0AAE0FEY0</accession>
<sequence length="439" mass="48657">MHKLLSQKSEGAGIGAVLKVAAAANRFKQAAVRAENVRTAKLQAAFDSKLQAMKNDKTWKLLNRMKLECAKVPEDGREEAEVLDLAVLCHLLSPFFVEQPLKTKMELCKTVKYVQYRAGQVICKQGEMGDCFHVIATGKVDVLVRAGVGEGNQKVAQLTKGKTFGDMALLSNTPRAATCQAHSVCEMLTIERETFVQVFQKKGNLLDQSTLQFLQQKVKAFSNEAVSDIKAFAMFLSKVSFPQGYKFDLDKGDRVSIVIDGRLSLQMPHQYVDAKAVRQGSTSMRRPRADDAADKSAIELSVLSQGNIFGQSCILEDLQHGWTATALSNVDLYQIEKVRFMEQSVSGRVLELLRNEMTWAIMYYFGRHGISVNFDDETPQDADQPQDEDEPFLFERARPTSSAGDGASNAQDSAQAVLESCCKNMSYSARMLSGPWNAH</sequence>
<dbReference type="Pfam" id="PF00027">
    <property type="entry name" value="cNMP_binding"/>
    <property type="match status" value="1"/>
</dbReference>
<dbReference type="SMART" id="SM00100">
    <property type="entry name" value="cNMP"/>
    <property type="match status" value="1"/>
</dbReference>
<comment type="caution">
    <text evidence="2">The sequence shown here is derived from an EMBL/GenBank/DDBJ whole genome shotgun (WGS) entry which is preliminary data.</text>
</comment>
<dbReference type="PANTHER" id="PTHR11635">
    <property type="entry name" value="CAMP-DEPENDENT PROTEIN KINASE REGULATORY CHAIN"/>
    <property type="match status" value="1"/>
</dbReference>
<dbReference type="GO" id="GO:0005952">
    <property type="term" value="C:cAMP-dependent protein kinase complex"/>
    <property type="evidence" value="ECO:0007669"/>
    <property type="project" value="InterPro"/>
</dbReference>
<organism evidence="2 3">
    <name type="scientific">Cymbomonas tetramitiformis</name>
    <dbReference type="NCBI Taxonomy" id="36881"/>
    <lineage>
        <taxon>Eukaryota</taxon>
        <taxon>Viridiplantae</taxon>
        <taxon>Chlorophyta</taxon>
        <taxon>Pyramimonadophyceae</taxon>
        <taxon>Pyramimonadales</taxon>
        <taxon>Pyramimonadaceae</taxon>
        <taxon>Cymbomonas</taxon>
    </lineage>
</organism>
<dbReference type="InterPro" id="IPR000595">
    <property type="entry name" value="cNMP-bd_dom"/>
</dbReference>